<accession>A0A0E4BWQ7</accession>
<dbReference type="AlphaFoldDB" id="A0A0E4BWQ7"/>
<evidence type="ECO:0000313" key="1">
    <source>
        <dbReference type="EMBL" id="BAR61894.1"/>
    </source>
</evidence>
<sequence length="81" mass="9859">MMPEIRFKEVLIGRVDNPFLRLDHDIDVRGNNYDTLRTKAAQAMMDADFPRRTWIYFEVEGHKFRAKMHYNDIWVRLDDRT</sequence>
<organism evidence="1 2">
    <name type="scientific">Bradyrhizobium diazoefficiens</name>
    <dbReference type="NCBI Taxonomy" id="1355477"/>
    <lineage>
        <taxon>Bacteria</taxon>
        <taxon>Pseudomonadati</taxon>
        <taxon>Pseudomonadota</taxon>
        <taxon>Alphaproteobacteria</taxon>
        <taxon>Hyphomicrobiales</taxon>
        <taxon>Nitrobacteraceae</taxon>
        <taxon>Bradyrhizobium</taxon>
    </lineage>
</organism>
<proteinExistence type="predicted"/>
<dbReference type="EMBL" id="AP014685">
    <property type="protein sequence ID" value="BAR61894.1"/>
    <property type="molecule type" value="Genomic_DNA"/>
</dbReference>
<name>A0A0E4BWQ7_9BRAD</name>
<dbReference type="Proteomes" id="UP000063308">
    <property type="component" value="Chromosome"/>
</dbReference>
<reference evidence="1 2" key="1">
    <citation type="submission" date="2014-11" db="EMBL/GenBank/DDBJ databases">
        <title>Symbiosis island explosion on the genome of extra-slow-growing strains of soybean bradyrhizobia with massive insertion sequences.</title>
        <authorList>
            <person name="Iida T."/>
            <person name="Minamisawa K."/>
        </authorList>
    </citation>
    <scope>NUCLEOTIDE SEQUENCE [LARGE SCALE GENOMIC DNA]</scope>
    <source>
        <strain evidence="1 2">NK6</strain>
    </source>
</reference>
<gene>
    <name evidence="1" type="ORF">NK6_8747</name>
</gene>
<protein>
    <submittedName>
        <fullName evidence="1">Uncharacterized protein</fullName>
    </submittedName>
</protein>
<evidence type="ECO:0000313" key="2">
    <source>
        <dbReference type="Proteomes" id="UP000063308"/>
    </source>
</evidence>